<organism evidence="2 3">
    <name type="scientific">Trichonephila clavata</name>
    <name type="common">Joro spider</name>
    <name type="synonym">Nephila clavata</name>
    <dbReference type="NCBI Taxonomy" id="2740835"/>
    <lineage>
        <taxon>Eukaryota</taxon>
        <taxon>Metazoa</taxon>
        <taxon>Ecdysozoa</taxon>
        <taxon>Arthropoda</taxon>
        <taxon>Chelicerata</taxon>
        <taxon>Arachnida</taxon>
        <taxon>Araneae</taxon>
        <taxon>Araneomorphae</taxon>
        <taxon>Entelegynae</taxon>
        <taxon>Araneoidea</taxon>
        <taxon>Nephilidae</taxon>
        <taxon>Trichonephila</taxon>
    </lineage>
</organism>
<gene>
    <name evidence="2" type="ORF">TNCT_625131</name>
</gene>
<dbReference type="AlphaFoldDB" id="A0A8X6HIA9"/>
<comment type="caution">
    <text evidence="2">The sequence shown here is derived from an EMBL/GenBank/DDBJ whole genome shotgun (WGS) entry which is preliminary data.</text>
</comment>
<reference evidence="2" key="1">
    <citation type="submission" date="2020-07" db="EMBL/GenBank/DDBJ databases">
        <title>Multicomponent nature underlies the extraordinary mechanical properties of spider dragline silk.</title>
        <authorList>
            <person name="Kono N."/>
            <person name="Nakamura H."/>
            <person name="Mori M."/>
            <person name="Yoshida Y."/>
            <person name="Ohtoshi R."/>
            <person name="Malay A.D."/>
            <person name="Moran D.A.P."/>
            <person name="Tomita M."/>
            <person name="Numata K."/>
            <person name="Arakawa K."/>
        </authorList>
    </citation>
    <scope>NUCLEOTIDE SEQUENCE</scope>
</reference>
<evidence type="ECO:0000256" key="1">
    <source>
        <dbReference type="SAM" id="MobiDB-lite"/>
    </source>
</evidence>
<keyword evidence="3" id="KW-1185">Reference proteome</keyword>
<evidence type="ECO:0000313" key="2">
    <source>
        <dbReference type="EMBL" id="GFR03589.1"/>
    </source>
</evidence>
<sequence>MMNSRSWKKEIFIGIDDQSLWTRRPENMNFTNSNLCHKYEALTMFEELPSDNDSAVSNNSDTDDEDCVENVVQGENISSDDEEIDEIQCPSTSQPEV</sequence>
<dbReference type="EMBL" id="BMAO01035432">
    <property type="protein sequence ID" value="GFR03589.1"/>
    <property type="molecule type" value="Genomic_DNA"/>
</dbReference>
<accession>A0A8X6HIA9</accession>
<evidence type="ECO:0000313" key="3">
    <source>
        <dbReference type="Proteomes" id="UP000887116"/>
    </source>
</evidence>
<name>A0A8X6HIA9_TRICU</name>
<feature type="region of interest" description="Disordered" evidence="1">
    <location>
        <begin position="72"/>
        <end position="97"/>
    </location>
</feature>
<dbReference type="Proteomes" id="UP000887116">
    <property type="component" value="Unassembled WGS sequence"/>
</dbReference>
<protein>
    <submittedName>
        <fullName evidence="2">Uncharacterized protein</fullName>
    </submittedName>
</protein>
<proteinExistence type="predicted"/>